<dbReference type="RefSeq" id="WP_189433724.1">
    <property type="nucleotide sequence ID" value="NZ_BNAO01000008.1"/>
</dbReference>
<feature type="transmembrane region" description="Helical" evidence="1">
    <location>
        <begin position="536"/>
        <end position="560"/>
    </location>
</feature>
<dbReference type="Gene3D" id="3.10.620.30">
    <property type="match status" value="1"/>
</dbReference>
<feature type="transmembrane region" description="Helical" evidence="1">
    <location>
        <begin position="12"/>
        <end position="45"/>
    </location>
</feature>
<dbReference type="Pfam" id="PF11992">
    <property type="entry name" value="TgpA_N"/>
    <property type="match status" value="1"/>
</dbReference>
<keyword evidence="1" id="KW-0812">Transmembrane</keyword>
<dbReference type="SUPFAM" id="SSF54001">
    <property type="entry name" value="Cysteine proteinases"/>
    <property type="match status" value="1"/>
</dbReference>
<dbReference type="InterPro" id="IPR052901">
    <property type="entry name" value="Bact_TGase-like"/>
</dbReference>
<name>A0ABQ3L1Q0_9ALTE</name>
<dbReference type="PANTHER" id="PTHR42736:SF1">
    <property type="entry name" value="PROTEIN-GLUTAMINE GAMMA-GLUTAMYLTRANSFERASE"/>
    <property type="match status" value="1"/>
</dbReference>
<feature type="domain" description="Transglutaminase-like" evidence="2">
    <location>
        <begin position="396"/>
        <end position="466"/>
    </location>
</feature>
<gene>
    <name evidence="3" type="ORF">GCM10010919_28710</name>
</gene>
<comment type="caution">
    <text evidence="3">The sequence shown here is derived from an EMBL/GenBank/DDBJ whole genome shotgun (WGS) entry which is preliminary data.</text>
</comment>
<dbReference type="InterPro" id="IPR038765">
    <property type="entry name" value="Papain-like_cys_pep_sf"/>
</dbReference>
<dbReference type="PANTHER" id="PTHR42736">
    <property type="entry name" value="PROTEIN-GLUTAMINE GAMMA-GLUTAMYLTRANSFERASE"/>
    <property type="match status" value="1"/>
</dbReference>
<sequence length="643" mass="74139">MLANQLPLPKHFIWYALLLQATLIGLYQPALPVWNTLLFILLLCWQAWRSGRNQGAFTPRQVNWLLAPMLLLLMLQLKQLGMLNLMLHILLLAAIGRNFTLNQRKDAAQLIWVHYFAIACSFIFYQQIALAFLIASLLGLNLYLQHRLFAANEARLQPRRLALLLIITLPLWLGLFLLFPRLPPLWQMPNQNIASTGLSDSLDPGSIERLVQSDALAFRVSFQTARPAREDWYWRAKVYEDFDGRSWQINTRFSAQNRPAATAISAAEVLQYQLLVEPHYQRDLFSLGLTLSWSDPVRTRPAGLVAYPNTVAQRISYQLTSVLQAIPLESAAEQQLNLRQNSANPKTRRFGQELAKQYQGNSTAIVQALAAHFQQQSFYYSLTPPRLGNNAIDQFLFESQVGFCSHYASATAVILRAAGIPARVIGGYQGGDWQQNQQYLLVRQRDAHAWVEYLLDNEWQRFDPTAAIAPERILAGLEQTLSVSERALLNGWQDNWLGKLAMQWSHLDYFWSVWVLGFNQSDQKRLWQQLSAWQHWSTLLISLLIIAVFTVGWLLWFFWFKHQYTPNRLRQQLCHALASEPEVGVTVSNWLQGYAIHHPNYAALFNELRNLYERSVFANDEHAAKLLQQKIKQQRRLLKKLRL</sequence>
<feature type="transmembrane region" description="Helical" evidence="1">
    <location>
        <begin position="161"/>
        <end position="179"/>
    </location>
</feature>
<proteinExistence type="predicted"/>
<accession>A0ABQ3L1Q0</accession>
<dbReference type="InterPro" id="IPR002931">
    <property type="entry name" value="Transglutaminase-like"/>
</dbReference>
<dbReference type="EMBL" id="BNAO01000008">
    <property type="protein sequence ID" value="GHG74888.1"/>
    <property type="molecule type" value="Genomic_DNA"/>
</dbReference>
<evidence type="ECO:0000259" key="2">
    <source>
        <dbReference type="SMART" id="SM00460"/>
    </source>
</evidence>
<reference evidence="4" key="1">
    <citation type="journal article" date="2019" name="Int. J. Syst. Evol. Microbiol.">
        <title>The Global Catalogue of Microorganisms (GCM) 10K type strain sequencing project: providing services to taxonomists for standard genome sequencing and annotation.</title>
        <authorList>
            <consortium name="The Broad Institute Genomics Platform"/>
            <consortium name="The Broad Institute Genome Sequencing Center for Infectious Disease"/>
            <person name="Wu L."/>
            <person name="Ma J."/>
        </authorList>
    </citation>
    <scope>NUCLEOTIDE SEQUENCE [LARGE SCALE GENOMIC DNA]</scope>
    <source>
        <strain evidence="4">CGMCC 1.7003</strain>
    </source>
</reference>
<keyword evidence="1" id="KW-0472">Membrane</keyword>
<evidence type="ECO:0000313" key="4">
    <source>
        <dbReference type="Proteomes" id="UP000659697"/>
    </source>
</evidence>
<feature type="transmembrane region" description="Helical" evidence="1">
    <location>
        <begin position="65"/>
        <end position="95"/>
    </location>
</feature>
<keyword evidence="1" id="KW-1133">Transmembrane helix</keyword>
<dbReference type="SMART" id="SM00460">
    <property type="entry name" value="TGc"/>
    <property type="match status" value="1"/>
</dbReference>
<protein>
    <submittedName>
        <fullName evidence="3">Transglutaminase</fullName>
    </submittedName>
</protein>
<dbReference type="Proteomes" id="UP000659697">
    <property type="component" value="Unassembled WGS sequence"/>
</dbReference>
<feature type="transmembrane region" description="Helical" evidence="1">
    <location>
        <begin position="115"/>
        <end position="140"/>
    </location>
</feature>
<keyword evidence="4" id="KW-1185">Reference proteome</keyword>
<dbReference type="Pfam" id="PF01841">
    <property type="entry name" value="Transglut_core"/>
    <property type="match status" value="1"/>
</dbReference>
<evidence type="ECO:0000256" key="1">
    <source>
        <dbReference type="SAM" id="Phobius"/>
    </source>
</evidence>
<evidence type="ECO:0000313" key="3">
    <source>
        <dbReference type="EMBL" id="GHG74888.1"/>
    </source>
</evidence>
<dbReference type="InterPro" id="IPR021878">
    <property type="entry name" value="TgpA_N"/>
</dbReference>
<organism evidence="3 4">
    <name type="scientific">Alishewanella longhuensis</name>
    <dbReference type="NCBI Taxonomy" id="1091037"/>
    <lineage>
        <taxon>Bacteria</taxon>
        <taxon>Pseudomonadati</taxon>
        <taxon>Pseudomonadota</taxon>
        <taxon>Gammaproteobacteria</taxon>
        <taxon>Alteromonadales</taxon>
        <taxon>Alteromonadaceae</taxon>
        <taxon>Alishewanella</taxon>
    </lineage>
</organism>